<dbReference type="RefSeq" id="YP_010084421.1">
    <property type="nucleotide sequence ID" value="NC_055135.1"/>
</dbReference>
<protein>
    <submittedName>
        <fullName evidence="3">RF9</fullName>
    </submittedName>
</protein>
<sequence length="466" mass="50839">MAFPYFTRGMDPGNSEETLGIGTSMMGETAYPSAVQGDPGTDATQLDVSEIPVGGILSSEDLAKMPLSDWIVHHVNSGKYPGVMWDDDAHTRFRIPATPYTSPQFRYQFEGELGVVYLRERGLTTTSSPGTTKGRRRLLSALRRTRGLHEVGRGKDPRDGHQYVIFRVRRPEELNCSICAVVYGAQDDWEHMQRFIMDIYSDKTRSQVVSAGNPQTLAPWQLMHVRIFYGQRQVAEHLTEHPPGARISAPPSAPLACLMDHVCPRGSAGQIFFPKPEQSCCAVEHRAILRTLAASVKGLCFTASDRGICVVCHNDGQVFFRGNTLPADSTPIPLPLGKPVKIYDPDVYFMQLAMTPPHTTATSHLHLPYVTLYLLPVSLDEPTMGRPKKYPPNKPWAKAAITLQIMPRPLWQGFVDAGLEATTAIDSATSMSGCVPVSADCGASGVDARPSGGGVDQGEGSSDAFP</sequence>
<dbReference type="Pfam" id="PF10401">
    <property type="entry name" value="IRF-3"/>
    <property type="match status" value="1"/>
</dbReference>
<evidence type="ECO:0000256" key="1">
    <source>
        <dbReference type="SAM" id="MobiDB-lite"/>
    </source>
</evidence>
<dbReference type="InterPro" id="IPR019471">
    <property type="entry name" value="Interferon_reg_factor-3"/>
</dbReference>
<dbReference type="GO" id="GO:0000981">
    <property type="term" value="F:DNA-binding transcription factor activity, RNA polymerase II-specific"/>
    <property type="evidence" value="ECO:0007669"/>
    <property type="project" value="TreeGrafter"/>
</dbReference>
<dbReference type="SMART" id="SM00348">
    <property type="entry name" value="IRF"/>
    <property type="match status" value="1"/>
</dbReference>
<organism evidence="3 4">
    <name type="scientific">Retroperitoneal fibromatosis-associated herpesvirus</name>
    <dbReference type="NCBI Taxonomy" id="111469"/>
    <lineage>
        <taxon>Viruses</taxon>
        <taxon>Duplodnaviria</taxon>
        <taxon>Heunggongvirae</taxon>
        <taxon>Peploviricota</taxon>
        <taxon>Herviviricetes</taxon>
        <taxon>Herpesvirales</taxon>
        <taxon>Orthoherpesviridae</taxon>
        <taxon>Gammaherpesvirinae</taxon>
        <taxon>Rhadinovirus</taxon>
        <taxon>Rhadinovirus macacinegamma8</taxon>
        <taxon>Macacine gammaherpesvirus 8</taxon>
    </lineage>
</organism>
<name>U5NIG0_9GAMA</name>
<dbReference type="PANTHER" id="PTHR11949:SF53">
    <property type="entry name" value="IRF TRYPTOPHAN PENTAD REPEAT DOMAIN-CONTAINING PROTEIN"/>
    <property type="match status" value="1"/>
</dbReference>
<dbReference type="KEGG" id="vg:65099407"/>
<dbReference type="GeneID" id="65099407"/>
<dbReference type="InterPro" id="IPR036388">
    <property type="entry name" value="WH-like_DNA-bd_sf"/>
</dbReference>
<dbReference type="GO" id="GO:0002376">
    <property type="term" value="P:immune system process"/>
    <property type="evidence" value="ECO:0007669"/>
    <property type="project" value="TreeGrafter"/>
</dbReference>
<dbReference type="SUPFAM" id="SSF46785">
    <property type="entry name" value="Winged helix' DNA-binding domain"/>
    <property type="match status" value="1"/>
</dbReference>
<reference evidence="3 4" key="1">
    <citation type="journal article" date="2013" name="J. Virol.">
        <title>Next-Generation Sequence Analysis of the Genome of RFHVMn, the Macaque Homolog of Kaposi's Sarcoma (KS)-Associated Herpesvirus, from a KS-Like Tumor of a Pig-Tailed Macaque.</title>
        <authorList>
            <person name="Bruce A.G."/>
            <person name="Ryan J.T."/>
            <person name="Thomas M.J."/>
            <person name="Peng X."/>
            <person name="Grundhoff A."/>
            <person name="Tsai C.C."/>
            <person name="Rose T.M."/>
        </authorList>
    </citation>
    <scope>NUCLEOTIDE SEQUENCE [LARGE SCALE GENOMIC DNA]</scope>
    <source>
        <strain evidence="3">RFHVMnM78114</strain>
    </source>
</reference>
<dbReference type="Gene3D" id="2.60.200.10">
    <property type="match status" value="1"/>
</dbReference>
<feature type="region of interest" description="Disordered" evidence="1">
    <location>
        <begin position="442"/>
        <end position="466"/>
    </location>
</feature>
<dbReference type="Pfam" id="PF00605">
    <property type="entry name" value="IRF"/>
    <property type="match status" value="1"/>
</dbReference>
<dbReference type="SMART" id="SM01243">
    <property type="entry name" value="IRF-3"/>
    <property type="match status" value="1"/>
</dbReference>
<proteinExistence type="predicted"/>
<dbReference type="InterPro" id="IPR017855">
    <property type="entry name" value="SMAD-like_dom_sf"/>
</dbReference>
<dbReference type="InterPro" id="IPR008984">
    <property type="entry name" value="SMAD_FHA_dom_sf"/>
</dbReference>
<dbReference type="Gene3D" id="1.10.10.10">
    <property type="entry name" value="Winged helix-like DNA-binding domain superfamily/Winged helix DNA-binding domain"/>
    <property type="match status" value="1"/>
</dbReference>
<dbReference type="Proteomes" id="UP000134372">
    <property type="component" value="Segment"/>
</dbReference>
<keyword evidence="4" id="KW-1185">Reference proteome</keyword>
<dbReference type="InterPro" id="IPR036390">
    <property type="entry name" value="WH_DNA-bd_sf"/>
</dbReference>
<dbReference type="GO" id="GO:0000978">
    <property type="term" value="F:RNA polymerase II cis-regulatory region sequence-specific DNA binding"/>
    <property type="evidence" value="ECO:0007669"/>
    <property type="project" value="TreeGrafter"/>
</dbReference>
<evidence type="ECO:0000259" key="2">
    <source>
        <dbReference type="PROSITE" id="PS51507"/>
    </source>
</evidence>
<evidence type="ECO:0000313" key="4">
    <source>
        <dbReference type="Proteomes" id="UP000134372"/>
    </source>
</evidence>
<dbReference type="SUPFAM" id="SSF49879">
    <property type="entry name" value="SMAD/FHA domain"/>
    <property type="match status" value="1"/>
</dbReference>
<accession>U5NIG0</accession>
<feature type="domain" description="IRF tryptophan pentad repeat" evidence="2">
    <location>
        <begin position="64"/>
        <end position="170"/>
    </location>
</feature>
<dbReference type="EMBL" id="KF703446">
    <property type="protein sequence ID" value="AGY30740.1"/>
    <property type="molecule type" value="Genomic_DNA"/>
</dbReference>
<dbReference type="PROSITE" id="PS51507">
    <property type="entry name" value="IRF_2"/>
    <property type="match status" value="1"/>
</dbReference>
<dbReference type="PANTHER" id="PTHR11949">
    <property type="entry name" value="INTERFERON REGULATORY FACTOR"/>
    <property type="match status" value="1"/>
</dbReference>
<dbReference type="InterPro" id="IPR001346">
    <property type="entry name" value="Interferon_reg_fact_DNA-bd_dom"/>
</dbReference>
<evidence type="ECO:0000313" key="3">
    <source>
        <dbReference type="EMBL" id="AGY30740.1"/>
    </source>
</evidence>